<protein>
    <submittedName>
        <fullName evidence="2">Uncharacterized protein</fullName>
    </submittedName>
</protein>
<feature type="signal peptide" evidence="1">
    <location>
        <begin position="1"/>
        <end position="25"/>
    </location>
</feature>
<keyword evidence="1" id="KW-0732">Signal</keyword>
<feature type="chain" id="PRO_5042092370" evidence="1">
    <location>
        <begin position="26"/>
        <end position="179"/>
    </location>
</feature>
<accession>A0AAC9W3Y3</accession>
<evidence type="ECO:0000313" key="2">
    <source>
        <dbReference type="EMBL" id="ARD66539.1"/>
    </source>
</evidence>
<name>A0AAC9W3Y3_EUBLI</name>
<reference evidence="3" key="1">
    <citation type="journal article" date="2017" name="Sci. Rep.">
        <title>Determination of the Genome and Primary Transcriptome of Syngas Fermenting Eubacterium limosum ATCC 8486.</title>
        <authorList>
            <person name="Song Y."/>
            <person name="Shin J."/>
            <person name="Jeong Y."/>
            <person name="Jin S."/>
            <person name="Lee J.K."/>
            <person name="Kim D.R."/>
            <person name="Kim S.C."/>
            <person name="Cho S."/>
            <person name="Cho B.K."/>
        </authorList>
    </citation>
    <scope>NUCLEOTIDE SEQUENCE [LARGE SCALE GENOMIC DNA]</scope>
    <source>
        <strain evidence="3">ATCC 8486</strain>
    </source>
</reference>
<organism evidence="2 3">
    <name type="scientific">Eubacterium limosum</name>
    <dbReference type="NCBI Taxonomy" id="1736"/>
    <lineage>
        <taxon>Bacteria</taxon>
        <taxon>Bacillati</taxon>
        <taxon>Bacillota</taxon>
        <taxon>Clostridia</taxon>
        <taxon>Eubacteriales</taxon>
        <taxon>Eubacteriaceae</taxon>
        <taxon>Eubacterium</taxon>
    </lineage>
</organism>
<dbReference type="EMBL" id="CP019962">
    <property type="protein sequence ID" value="ARD66539.1"/>
    <property type="molecule type" value="Genomic_DNA"/>
</dbReference>
<dbReference type="RefSeq" id="WP_038350701.1">
    <property type="nucleotide sequence ID" value="NZ_CP019962.1"/>
</dbReference>
<evidence type="ECO:0000256" key="1">
    <source>
        <dbReference type="SAM" id="SignalP"/>
    </source>
</evidence>
<sequence length="179" mass="18441">MKIKKALIPLVLTALLALAATPALATEIEQGTAAPTYTNTGDTSVTASVDTTYTITIPDSDTLKFEKLTGTAEEAARTKTFNVSAKGVTLEPGKQLNVTVSGENNDFKMTNAALSSVKLPYTITPAAGSALRPGGTIASFANNSTETVSSTLIVNAPTMGAGNYSDTLTFTCTVADKTP</sequence>
<dbReference type="AlphaFoldDB" id="A0AAC9W3Y3"/>
<dbReference type="KEGG" id="elim:B2M23_13790"/>
<dbReference type="Proteomes" id="UP000192391">
    <property type="component" value="Chromosome"/>
</dbReference>
<proteinExistence type="predicted"/>
<gene>
    <name evidence="2" type="ORF">B2M23_13790</name>
</gene>
<evidence type="ECO:0000313" key="3">
    <source>
        <dbReference type="Proteomes" id="UP000192391"/>
    </source>
</evidence>